<dbReference type="EMBL" id="QOIL01000034">
    <property type="protein sequence ID" value="RCG19092.1"/>
    <property type="molecule type" value="Genomic_DNA"/>
</dbReference>
<dbReference type="OrthoDB" id="576140at2"/>
<sequence length="418" mass="46187">MTVTDVNAAFAAEKTAQLAAQRAERDRRIQAQADKAAWIDREVAEGRMTPIGGDRYRVTQGIDAGEVFTVRRNLAGQIAKVVGEHGLDLAADGTAALYSAVPAWHGLGQVIPGGTDSIDEVLALGRIDWEVTKREVRYSFMGDGESTPTLRTMPDRYVTVREDTGTALGVVGARYEVIPNRKIFEFLEDLVGQHGVIWETAGALRGGRRVFVSMRVPETVTVDPGGLNEEILLFLAAMNSHDASSEAETVLSPWRPLCKNTERFALRDAVARWGIRHTSGALDRLEEARRSLGLTLKYADAFAAEETALARAQIAMDDMRNLIDELWPVPQDAPTRTRNTADRRRTALMGMFETEAERLGRTAYAAERVITDYLDHLAPRRPGKTMTEEIARATALLEGTDDGLKNKAHRHLMTLTRH</sequence>
<protein>
    <submittedName>
        <fullName evidence="1">DUF932 domain-containing protein</fullName>
    </submittedName>
</protein>
<dbReference type="RefSeq" id="WP_114033747.1">
    <property type="nucleotide sequence ID" value="NZ_QOIL01000034.1"/>
</dbReference>
<dbReference type="InterPro" id="IPR017686">
    <property type="entry name" value="Phg/plasmid-like_prot"/>
</dbReference>
<dbReference type="AlphaFoldDB" id="A0A367EN18"/>
<dbReference type="Pfam" id="PF06067">
    <property type="entry name" value="DUF932"/>
    <property type="match status" value="1"/>
</dbReference>
<dbReference type="Proteomes" id="UP000253094">
    <property type="component" value="Unassembled WGS sequence"/>
</dbReference>
<reference evidence="1 2" key="1">
    <citation type="submission" date="2018-06" db="EMBL/GenBank/DDBJ databases">
        <title>Sphaerisporangium craniellae sp. nov., isolated from a marine sponge in the South China Sea.</title>
        <authorList>
            <person name="Li L."/>
        </authorList>
    </citation>
    <scope>NUCLEOTIDE SEQUENCE [LARGE SCALE GENOMIC DNA]</scope>
    <source>
        <strain evidence="1 2">CCTCC AA 208026</strain>
    </source>
</reference>
<evidence type="ECO:0000313" key="1">
    <source>
        <dbReference type="EMBL" id="RCG19092.1"/>
    </source>
</evidence>
<dbReference type="InterPro" id="IPR026325">
    <property type="entry name" value="DUF932"/>
</dbReference>
<evidence type="ECO:0000313" key="2">
    <source>
        <dbReference type="Proteomes" id="UP000253094"/>
    </source>
</evidence>
<proteinExistence type="predicted"/>
<dbReference type="NCBIfam" id="TIGR03299">
    <property type="entry name" value="LGT_TIGR03299"/>
    <property type="match status" value="1"/>
</dbReference>
<organism evidence="1 2">
    <name type="scientific">Sphaerisporangium album</name>
    <dbReference type="NCBI Taxonomy" id="509200"/>
    <lineage>
        <taxon>Bacteria</taxon>
        <taxon>Bacillati</taxon>
        <taxon>Actinomycetota</taxon>
        <taxon>Actinomycetes</taxon>
        <taxon>Streptosporangiales</taxon>
        <taxon>Streptosporangiaceae</taxon>
        <taxon>Sphaerisporangium</taxon>
    </lineage>
</organism>
<keyword evidence="2" id="KW-1185">Reference proteome</keyword>
<gene>
    <name evidence="1" type="ORF">DQ384_38080</name>
</gene>
<comment type="caution">
    <text evidence="1">The sequence shown here is derived from an EMBL/GenBank/DDBJ whole genome shotgun (WGS) entry which is preliminary data.</text>
</comment>
<name>A0A367EN18_9ACTN</name>
<accession>A0A367EN18</accession>